<feature type="domain" description="Serine-threonine/tyrosine-protein kinase catalytic" evidence="2">
    <location>
        <begin position="87"/>
        <end position="203"/>
    </location>
</feature>
<dbReference type="PANTHER" id="PTHR48010:SF1">
    <property type="entry name" value="PROTEIN KINASE DOMAIN-CONTAINING PROTEIN"/>
    <property type="match status" value="1"/>
</dbReference>
<keyword evidence="4" id="KW-1185">Reference proteome</keyword>
<dbReference type="Gene3D" id="1.10.510.10">
    <property type="entry name" value="Transferase(Phosphotransferase) domain 1"/>
    <property type="match status" value="2"/>
</dbReference>
<accession>A0AAE1YJC8</accession>
<dbReference type="Proteomes" id="UP001293254">
    <property type="component" value="Unassembled WGS sequence"/>
</dbReference>
<evidence type="ECO:0000313" key="3">
    <source>
        <dbReference type="EMBL" id="KAK4431369.1"/>
    </source>
</evidence>
<dbReference type="InterPro" id="IPR050994">
    <property type="entry name" value="At_inactive_RLKs"/>
</dbReference>
<feature type="compositionally biased region" description="Basic and acidic residues" evidence="1">
    <location>
        <begin position="374"/>
        <end position="389"/>
    </location>
</feature>
<reference evidence="3" key="1">
    <citation type="submission" date="2020-06" db="EMBL/GenBank/DDBJ databases">
        <authorList>
            <person name="Li T."/>
            <person name="Hu X."/>
            <person name="Zhang T."/>
            <person name="Song X."/>
            <person name="Zhang H."/>
            <person name="Dai N."/>
            <person name="Sheng W."/>
            <person name="Hou X."/>
            <person name="Wei L."/>
        </authorList>
    </citation>
    <scope>NUCLEOTIDE SEQUENCE</scope>
    <source>
        <strain evidence="3">3651</strain>
        <tissue evidence="3">Leaf</tissue>
    </source>
</reference>
<dbReference type="SUPFAM" id="SSF56112">
    <property type="entry name" value="Protein kinase-like (PK-like)"/>
    <property type="match status" value="1"/>
</dbReference>
<keyword evidence="3" id="KW-0675">Receptor</keyword>
<dbReference type="EMBL" id="JACGWO010000003">
    <property type="protein sequence ID" value="KAK4431369.1"/>
    <property type="molecule type" value="Genomic_DNA"/>
</dbReference>
<keyword evidence="3" id="KW-0808">Transferase</keyword>
<evidence type="ECO:0000313" key="4">
    <source>
        <dbReference type="Proteomes" id="UP001293254"/>
    </source>
</evidence>
<name>A0AAE1YJC8_9LAMI</name>
<dbReference type="InterPro" id="IPR011009">
    <property type="entry name" value="Kinase-like_dom_sf"/>
</dbReference>
<evidence type="ECO:0000259" key="2">
    <source>
        <dbReference type="Pfam" id="PF07714"/>
    </source>
</evidence>
<gene>
    <name evidence="3" type="ORF">Salat_0899000</name>
</gene>
<feature type="region of interest" description="Disordered" evidence="1">
    <location>
        <begin position="370"/>
        <end position="395"/>
    </location>
</feature>
<organism evidence="3 4">
    <name type="scientific">Sesamum alatum</name>
    <dbReference type="NCBI Taxonomy" id="300844"/>
    <lineage>
        <taxon>Eukaryota</taxon>
        <taxon>Viridiplantae</taxon>
        <taxon>Streptophyta</taxon>
        <taxon>Embryophyta</taxon>
        <taxon>Tracheophyta</taxon>
        <taxon>Spermatophyta</taxon>
        <taxon>Magnoliopsida</taxon>
        <taxon>eudicotyledons</taxon>
        <taxon>Gunneridae</taxon>
        <taxon>Pentapetalae</taxon>
        <taxon>asterids</taxon>
        <taxon>lamiids</taxon>
        <taxon>Lamiales</taxon>
        <taxon>Pedaliaceae</taxon>
        <taxon>Sesamum</taxon>
    </lineage>
</organism>
<dbReference type="GO" id="GO:0004672">
    <property type="term" value="F:protein kinase activity"/>
    <property type="evidence" value="ECO:0007669"/>
    <property type="project" value="InterPro"/>
</dbReference>
<proteinExistence type="predicted"/>
<dbReference type="AlphaFoldDB" id="A0AAE1YJC8"/>
<protein>
    <submittedName>
        <fullName evidence="3">Inactive receptor-like protein kinase</fullName>
    </submittedName>
</protein>
<dbReference type="Pfam" id="PF07714">
    <property type="entry name" value="PK_Tyr_Ser-Thr"/>
    <property type="match status" value="1"/>
</dbReference>
<dbReference type="PANTHER" id="PTHR48010">
    <property type="entry name" value="OS05G0588300 PROTEIN"/>
    <property type="match status" value="1"/>
</dbReference>
<dbReference type="InterPro" id="IPR001245">
    <property type="entry name" value="Ser-Thr/Tyr_kinase_cat_dom"/>
</dbReference>
<comment type="caution">
    <text evidence="3">The sequence shown here is derived from an EMBL/GenBank/DDBJ whole genome shotgun (WGS) entry which is preliminary data.</text>
</comment>
<sequence>MSAIYDNWERLAAAVLKREEIRQLCHQPSRSPSICSESSDFSASFRSSDVQLHERVAAVQKPVPKIVFLGGASPGFLRSDILKKSFHKLGDGTFGTTLLSELSQDVQVSEQELLASESKVVIKLLKEVTVTEGFKLQMEVFGNCRHENVAAPRAYYFSSKAYGKLILYDHHSEGSVSDMLYKKNWHADWETRLRIAIGAARGIVPSPWGRGTGLFQSPFRSISQELDVYRFGYLLLELLTGKSSMKVHGFDKDMDLGIWVRSIKSQDWTSKLFDQSLRRPIRNEKDVIEMVKTEIPGVDLVVKDSVRDWEALRAILRSHFRSMSRVPAGYFSAQDLAEMIETMHVAMRCLEDSPKMSDVVLMLENIKASVSNGKPEHDQKEPHPSEKKWVWTRIF</sequence>
<evidence type="ECO:0000256" key="1">
    <source>
        <dbReference type="SAM" id="MobiDB-lite"/>
    </source>
</evidence>
<keyword evidence="3" id="KW-0418">Kinase</keyword>
<reference evidence="3" key="2">
    <citation type="journal article" date="2024" name="Plant">
        <title>Genomic evolution and insights into agronomic trait innovations of Sesamum species.</title>
        <authorList>
            <person name="Miao H."/>
            <person name="Wang L."/>
            <person name="Qu L."/>
            <person name="Liu H."/>
            <person name="Sun Y."/>
            <person name="Le M."/>
            <person name="Wang Q."/>
            <person name="Wei S."/>
            <person name="Zheng Y."/>
            <person name="Lin W."/>
            <person name="Duan Y."/>
            <person name="Cao H."/>
            <person name="Xiong S."/>
            <person name="Wang X."/>
            <person name="Wei L."/>
            <person name="Li C."/>
            <person name="Ma Q."/>
            <person name="Ju M."/>
            <person name="Zhao R."/>
            <person name="Li G."/>
            <person name="Mu C."/>
            <person name="Tian Q."/>
            <person name="Mei H."/>
            <person name="Zhang T."/>
            <person name="Gao T."/>
            <person name="Zhang H."/>
        </authorList>
    </citation>
    <scope>NUCLEOTIDE SEQUENCE</scope>
    <source>
        <strain evidence="3">3651</strain>
    </source>
</reference>